<name>A0A6G7VMN1_9RHOB</name>
<dbReference type="Proteomes" id="UP000500791">
    <property type="component" value="Chromosome"/>
</dbReference>
<reference evidence="2 3" key="1">
    <citation type="submission" date="2020-03" db="EMBL/GenBank/DDBJ databases">
        <title>Complete genome sequence of Monaibacterium sp. ALG8 with diverse plasmids.</title>
        <authorList>
            <person name="Sun C."/>
        </authorList>
    </citation>
    <scope>NUCLEOTIDE SEQUENCE [LARGE SCALE GENOMIC DNA]</scope>
    <source>
        <strain evidence="2 3">ALG8</strain>
    </source>
</reference>
<keyword evidence="1" id="KW-0732">Signal</keyword>
<evidence type="ECO:0000313" key="3">
    <source>
        <dbReference type="Proteomes" id="UP000500791"/>
    </source>
</evidence>
<evidence type="ECO:0000313" key="2">
    <source>
        <dbReference type="EMBL" id="QIK41281.1"/>
    </source>
</evidence>
<dbReference type="AlphaFoldDB" id="A0A6G7VMN1"/>
<gene>
    <name evidence="2" type="ORF">G8E03_11165</name>
</gene>
<dbReference type="RefSeq" id="WP_166191750.1">
    <property type="nucleotide sequence ID" value="NZ_CP049811.1"/>
</dbReference>
<organism evidence="2 3">
    <name type="scientific">Pontivivens nitratireducens</name>
    <dbReference type="NCBI Taxonomy" id="2758038"/>
    <lineage>
        <taxon>Bacteria</taxon>
        <taxon>Pseudomonadati</taxon>
        <taxon>Pseudomonadota</taxon>
        <taxon>Alphaproteobacteria</taxon>
        <taxon>Rhodobacterales</taxon>
        <taxon>Paracoccaceae</taxon>
        <taxon>Pontivivens</taxon>
    </lineage>
</organism>
<dbReference type="KEGG" id="mon:G8E03_11165"/>
<accession>A0A6G7VMN1</accession>
<sequence length="154" mass="15301">MIRTITKAIAATALLSACTTPVAEVESGPRVSGTLGFVSQCTVLESQAVKVSVPVDGNGKVLGSLGGGLAGTILGPVGTAGGAAAGAAAGTVADRYLARVDGVEYFVRRDDAAELSVTQDLGPGESILPAGSECRIRADQTSGTARILPPLPQP</sequence>
<keyword evidence="3" id="KW-1185">Reference proteome</keyword>
<feature type="chain" id="PRO_5026343245" description="17 kDa surface antigen" evidence="1">
    <location>
        <begin position="24"/>
        <end position="154"/>
    </location>
</feature>
<evidence type="ECO:0008006" key="4">
    <source>
        <dbReference type="Google" id="ProtNLM"/>
    </source>
</evidence>
<protein>
    <recommendedName>
        <fullName evidence="4">17 kDa surface antigen</fullName>
    </recommendedName>
</protein>
<dbReference type="PROSITE" id="PS51257">
    <property type="entry name" value="PROKAR_LIPOPROTEIN"/>
    <property type="match status" value="1"/>
</dbReference>
<dbReference type="EMBL" id="CP049811">
    <property type="protein sequence ID" value="QIK41281.1"/>
    <property type="molecule type" value="Genomic_DNA"/>
</dbReference>
<feature type="signal peptide" evidence="1">
    <location>
        <begin position="1"/>
        <end position="23"/>
    </location>
</feature>
<evidence type="ECO:0000256" key="1">
    <source>
        <dbReference type="SAM" id="SignalP"/>
    </source>
</evidence>
<proteinExistence type="predicted"/>